<feature type="binding site" evidence="6">
    <location>
        <position position="92"/>
    </location>
    <ligand>
        <name>Mg(2+)</name>
        <dbReference type="ChEBI" id="CHEBI:18420"/>
        <label>1</label>
        <note>catalytic</note>
    </ligand>
</feature>
<proteinExistence type="inferred from homology"/>
<reference evidence="7 8" key="1">
    <citation type="submission" date="2018-06" db="EMBL/GenBank/DDBJ databases">
        <title>Pseudomonas diversity within urban Lake Michigan freshwaters.</title>
        <authorList>
            <person name="Batrich M."/>
            <person name="Hatzopoulos T."/>
            <person name="Putonti C."/>
        </authorList>
    </citation>
    <scope>NUCLEOTIDE SEQUENCE [LARGE SCALE GENOMIC DNA]</scope>
    <source>
        <strain evidence="7 8">MB-090714</strain>
    </source>
</reference>
<comment type="caution">
    <text evidence="7">The sequence shown here is derived from an EMBL/GenBank/DDBJ whole genome shotgun (WGS) entry which is preliminary data.</text>
</comment>
<dbReference type="SUPFAM" id="SSF56655">
    <property type="entry name" value="Carbohydrate phosphatase"/>
    <property type="match status" value="1"/>
</dbReference>
<dbReference type="InterPro" id="IPR051090">
    <property type="entry name" value="Inositol_monoP_superfamily"/>
</dbReference>
<comment type="cofactor">
    <cofactor evidence="1 6">
        <name>Mg(2+)</name>
        <dbReference type="ChEBI" id="CHEBI:18420"/>
    </cofactor>
</comment>
<accession>A0A2V4L7U8</accession>
<evidence type="ECO:0000256" key="3">
    <source>
        <dbReference type="ARBA" id="ARBA00022723"/>
    </source>
</evidence>
<dbReference type="RefSeq" id="WP_110681970.1">
    <property type="nucleotide sequence ID" value="NZ_QJRX01000004.1"/>
</dbReference>
<evidence type="ECO:0000256" key="5">
    <source>
        <dbReference type="ARBA" id="ARBA00022842"/>
    </source>
</evidence>
<keyword evidence="3 6" id="KW-0479">Metal-binding</keyword>
<evidence type="ECO:0000256" key="4">
    <source>
        <dbReference type="ARBA" id="ARBA00022801"/>
    </source>
</evidence>
<organism evidence="7 8">
    <name type="scientific">Aquipseudomonas alcaligenes</name>
    <name type="common">Pseudomonas alcaligenes</name>
    <dbReference type="NCBI Taxonomy" id="43263"/>
    <lineage>
        <taxon>Bacteria</taxon>
        <taxon>Pseudomonadati</taxon>
        <taxon>Pseudomonadota</taxon>
        <taxon>Gammaproteobacteria</taxon>
        <taxon>Pseudomonadales</taxon>
        <taxon>Pseudomonadaceae</taxon>
        <taxon>Aquipseudomonas</taxon>
    </lineage>
</organism>
<dbReference type="GO" id="GO:0046872">
    <property type="term" value="F:metal ion binding"/>
    <property type="evidence" value="ECO:0007669"/>
    <property type="project" value="UniProtKB-KW"/>
</dbReference>
<dbReference type="Proteomes" id="UP000248146">
    <property type="component" value="Unassembled WGS sequence"/>
</dbReference>
<dbReference type="InterPro" id="IPR000760">
    <property type="entry name" value="Inositol_monophosphatase-like"/>
</dbReference>
<dbReference type="AlphaFoldDB" id="A0A2V4L7U8"/>
<feature type="binding site" evidence="6">
    <location>
        <position position="71"/>
    </location>
    <ligand>
        <name>Mg(2+)</name>
        <dbReference type="ChEBI" id="CHEBI:18420"/>
        <label>1</label>
        <note>catalytic</note>
    </ligand>
</feature>
<evidence type="ECO:0000313" key="8">
    <source>
        <dbReference type="Proteomes" id="UP000248146"/>
    </source>
</evidence>
<keyword evidence="4" id="KW-0378">Hydrolase</keyword>
<evidence type="ECO:0000313" key="7">
    <source>
        <dbReference type="EMBL" id="PYC25612.1"/>
    </source>
</evidence>
<dbReference type="EMBL" id="QJRX01000004">
    <property type="protein sequence ID" value="PYC25612.1"/>
    <property type="molecule type" value="Genomic_DNA"/>
</dbReference>
<protein>
    <submittedName>
        <fullName evidence="7">Uncharacterized protein</fullName>
    </submittedName>
</protein>
<name>A0A2V4L7U8_AQUAC</name>
<comment type="similarity">
    <text evidence="2">Belongs to the inositol monophosphatase superfamily.</text>
</comment>
<evidence type="ECO:0000256" key="2">
    <source>
        <dbReference type="ARBA" id="ARBA00009759"/>
    </source>
</evidence>
<dbReference type="PANTHER" id="PTHR43200">
    <property type="entry name" value="PHOSPHATASE"/>
    <property type="match status" value="1"/>
</dbReference>
<feature type="binding site" evidence="6">
    <location>
        <position position="90"/>
    </location>
    <ligand>
        <name>Mg(2+)</name>
        <dbReference type="ChEBI" id="CHEBI:18420"/>
        <label>2</label>
    </ligand>
</feature>
<evidence type="ECO:0000256" key="6">
    <source>
        <dbReference type="PIRSR" id="PIRSR600760-2"/>
    </source>
</evidence>
<dbReference type="Pfam" id="PF00459">
    <property type="entry name" value="Inositol_P"/>
    <property type="match status" value="1"/>
</dbReference>
<keyword evidence="5 6" id="KW-0460">Magnesium</keyword>
<dbReference type="GO" id="GO:0000105">
    <property type="term" value="P:L-histidine biosynthetic process"/>
    <property type="evidence" value="ECO:0007669"/>
    <property type="project" value="TreeGrafter"/>
</dbReference>
<sequence length="158" mass="17362">MRHVCRIDLASLYCQSFVRRGMPSCRFTAAGRAGGREKADHSPVAEADLATHVVLTKALGSLSQSYAVVSEEDERSLVHRNGSGRFWLIDPLYGTKEFITRNGEFTVNIAIIDQGRSVLGVVYAPAIDCMYLGGVGWVHSERQPLIRSRLKVSVSVPV</sequence>
<dbReference type="GO" id="GO:0016791">
    <property type="term" value="F:phosphatase activity"/>
    <property type="evidence" value="ECO:0007669"/>
    <property type="project" value="UniProtKB-ARBA"/>
</dbReference>
<dbReference type="Gene3D" id="3.30.540.10">
    <property type="entry name" value="Fructose-1,6-Bisphosphatase, subunit A, domain 1"/>
    <property type="match status" value="1"/>
</dbReference>
<dbReference type="PANTHER" id="PTHR43200:SF6">
    <property type="entry name" value="3'(2'),5'-BISPHOSPHATE NUCLEOTIDASE"/>
    <property type="match status" value="1"/>
</dbReference>
<gene>
    <name evidence="7" type="ORF">DMO17_07920</name>
</gene>
<evidence type="ECO:0000256" key="1">
    <source>
        <dbReference type="ARBA" id="ARBA00001946"/>
    </source>
</evidence>